<keyword evidence="3" id="KW-0862">Zinc</keyword>
<evidence type="ECO:0000313" key="6">
    <source>
        <dbReference type="EMBL" id="CAI6371284.1"/>
    </source>
</evidence>
<evidence type="ECO:0000256" key="4">
    <source>
        <dbReference type="SAM" id="MobiDB-lite"/>
    </source>
</evidence>
<keyword evidence="2" id="KW-0863">Zinc-finger</keyword>
<accession>A0AAV0XRN4</accession>
<comment type="caution">
    <text evidence="6">The sequence shown here is derived from an EMBL/GenBank/DDBJ whole genome shotgun (WGS) entry which is preliminary data.</text>
</comment>
<dbReference type="AlphaFoldDB" id="A0AAV0XRN4"/>
<proteinExistence type="predicted"/>
<dbReference type="InterPro" id="IPR001965">
    <property type="entry name" value="Znf_PHD"/>
</dbReference>
<name>A0AAV0XRN4_9HEMI</name>
<dbReference type="SMART" id="SM00249">
    <property type="entry name" value="PHD"/>
    <property type="match status" value="1"/>
</dbReference>
<evidence type="ECO:0000256" key="1">
    <source>
        <dbReference type="ARBA" id="ARBA00022723"/>
    </source>
</evidence>
<dbReference type="SUPFAM" id="SSF57903">
    <property type="entry name" value="FYVE/PHD zinc finger"/>
    <property type="match status" value="1"/>
</dbReference>
<evidence type="ECO:0000256" key="3">
    <source>
        <dbReference type="ARBA" id="ARBA00022833"/>
    </source>
</evidence>
<gene>
    <name evidence="6" type="ORF">MEUPH1_LOCUS25308</name>
</gene>
<dbReference type="Gene3D" id="3.30.40.10">
    <property type="entry name" value="Zinc/RING finger domain, C3HC4 (zinc finger)"/>
    <property type="match status" value="1"/>
</dbReference>
<keyword evidence="7" id="KW-1185">Reference proteome</keyword>
<keyword evidence="1" id="KW-0479">Metal-binding</keyword>
<feature type="compositionally biased region" description="Basic residues" evidence="4">
    <location>
        <begin position="1"/>
        <end position="13"/>
    </location>
</feature>
<evidence type="ECO:0000259" key="5">
    <source>
        <dbReference type="SMART" id="SM00249"/>
    </source>
</evidence>
<feature type="domain" description="Zinc finger PHD-type" evidence="5">
    <location>
        <begin position="28"/>
        <end position="75"/>
    </location>
</feature>
<protein>
    <recommendedName>
        <fullName evidence="5">Zinc finger PHD-type domain-containing protein</fullName>
    </recommendedName>
</protein>
<sequence>MKISKRIPKKNKKKIVDSEEEEEEEDTFCLVCGDTYSNSKNKVTWIQCLKCKFWAHEKCTDLMKITAFYKCDNCEADEVGT</sequence>
<dbReference type="InterPro" id="IPR011011">
    <property type="entry name" value="Znf_FYVE_PHD"/>
</dbReference>
<dbReference type="EMBL" id="CARXXK010000893">
    <property type="protein sequence ID" value="CAI6371284.1"/>
    <property type="molecule type" value="Genomic_DNA"/>
</dbReference>
<evidence type="ECO:0000256" key="2">
    <source>
        <dbReference type="ARBA" id="ARBA00022771"/>
    </source>
</evidence>
<organism evidence="6 7">
    <name type="scientific">Macrosiphum euphorbiae</name>
    <name type="common">potato aphid</name>
    <dbReference type="NCBI Taxonomy" id="13131"/>
    <lineage>
        <taxon>Eukaryota</taxon>
        <taxon>Metazoa</taxon>
        <taxon>Ecdysozoa</taxon>
        <taxon>Arthropoda</taxon>
        <taxon>Hexapoda</taxon>
        <taxon>Insecta</taxon>
        <taxon>Pterygota</taxon>
        <taxon>Neoptera</taxon>
        <taxon>Paraneoptera</taxon>
        <taxon>Hemiptera</taxon>
        <taxon>Sternorrhyncha</taxon>
        <taxon>Aphidomorpha</taxon>
        <taxon>Aphidoidea</taxon>
        <taxon>Aphididae</taxon>
        <taxon>Macrosiphini</taxon>
        <taxon>Macrosiphum</taxon>
    </lineage>
</organism>
<dbReference type="GO" id="GO:0008270">
    <property type="term" value="F:zinc ion binding"/>
    <property type="evidence" value="ECO:0007669"/>
    <property type="project" value="UniProtKB-KW"/>
</dbReference>
<dbReference type="Proteomes" id="UP001160148">
    <property type="component" value="Unassembled WGS sequence"/>
</dbReference>
<evidence type="ECO:0000313" key="7">
    <source>
        <dbReference type="Proteomes" id="UP001160148"/>
    </source>
</evidence>
<feature type="region of interest" description="Disordered" evidence="4">
    <location>
        <begin position="1"/>
        <end position="23"/>
    </location>
</feature>
<reference evidence="6 7" key="1">
    <citation type="submission" date="2023-01" db="EMBL/GenBank/DDBJ databases">
        <authorList>
            <person name="Whitehead M."/>
        </authorList>
    </citation>
    <scope>NUCLEOTIDE SEQUENCE [LARGE SCALE GENOMIC DNA]</scope>
</reference>
<dbReference type="InterPro" id="IPR013083">
    <property type="entry name" value="Znf_RING/FYVE/PHD"/>
</dbReference>